<keyword evidence="11" id="KW-1185">Reference proteome</keyword>
<evidence type="ECO:0000313" key="10">
    <source>
        <dbReference type="EMBL" id="VFT85167.1"/>
    </source>
</evidence>
<evidence type="ECO:0000256" key="2">
    <source>
        <dbReference type="ARBA" id="ARBA00022670"/>
    </source>
</evidence>
<dbReference type="GO" id="GO:0006508">
    <property type="term" value="P:proteolysis"/>
    <property type="evidence" value="ECO:0007669"/>
    <property type="project" value="UniProtKB-KW"/>
</dbReference>
<feature type="binding site" evidence="6">
    <location>
        <begin position="233"/>
        <end position="236"/>
    </location>
    <ligand>
        <name>substrate</name>
    </ligand>
</feature>
<reference evidence="9" key="2">
    <citation type="submission" date="2019-06" db="EMBL/GenBank/DDBJ databases">
        <title>Genomics analysis of Aphanomyces spp. identifies a new class of oomycete effector associated with host adaptation.</title>
        <authorList>
            <person name="Gaulin E."/>
        </authorList>
    </citation>
    <scope>NUCLEOTIDE SEQUENCE</scope>
    <source>
        <strain evidence="9">CBS 578.67</strain>
    </source>
</reference>
<dbReference type="Gene3D" id="3.60.20.30">
    <property type="entry name" value="(Glycosyl)asparaginase"/>
    <property type="match status" value="1"/>
</dbReference>
<dbReference type="GO" id="GO:0003948">
    <property type="term" value="F:N4-(beta-N-acetylglucosaminyl)-L-asparaginase activity"/>
    <property type="evidence" value="ECO:0007669"/>
    <property type="project" value="TreeGrafter"/>
</dbReference>
<evidence type="ECO:0000256" key="5">
    <source>
        <dbReference type="PIRSR" id="PIRSR600246-1"/>
    </source>
</evidence>
<dbReference type="AlphaFoldDB" id="A0A485KJW0"/>
<evidence type="ECO:0000256" key="8">
    <source>
        <dbReference type="SAM" id="MobiDB-lite"/>
    </source>
</evidence>
<evidence type="ECO:0000256" key="4">
    <source>
        <dbReference type="ARBA" id="ARBA00022813"/>
    </source>
</evidence>
<keyword evidence="2" id="KW-0645">Protease</keyword>
<dbReference type="FunFam" id="3.60.20.30:FF:000003">
    <property type="entry name" value="N(4)-(Beta-N-acetylglucosaminyl)-L-asparaginase isoform X1"/>
    <property type="match status" value="1"/>
</dbReference>
<dbReference type="PANTHER" id="PTHR10188">
    <property type="entry name" value="L-ASPARAGINASE"/>
    <property type="match status" value="1"/>
</dbReference>
<feature type="binding site" evidence="6">
    <location>
        <begin position="256"/>
        <end position="259"/>
    </location>
    <ligand>
        <name>substrate</name>
    </ligand>
</feature>
<feature type="active site" description="Nucleophile" evidence="5">
    <location>
        <position position="205"/>
    </location>
</feature>
<evidence type="ECO:0000313" key="11">
    <source>
        <dbReference type="Proteomes" id="UP000332933"/>
    </source>
</evidence>
<dbReference type="InterPro" id="IPR029055">
    <property type="entry name" value="Ntn_hydrolases_N"/>
</dbReference>
<name>A0A485KJW0_9STRA</name>
<dbReference type="GO" id="GO:0008233">
    <property type="term" value="F:peptidase activity"/>
    <property type="evidence" value="ECO:0007669"/>
    <property type="project" value="UniProtKB-KW"/>
</dbReference>
<evidence type="ECO:0000313" key="9">
    <source>
        <dbReference type="EMBL" id="KAF0701206.1"/>
    </source>
</evidence>
<accession>A0A485KJW0</accession>
<reference evidence="10 11" key="1">
    <citation type="submission" date="2019-03" db="EMBL/GenBank/DDBJ databases">
        <authorList>
            <person name="Gaulin E."/>
            <person name="Dumas B."/>
        </authorList>
    </citation>
    <scope>NUCLEOTIDE SEQUENCE [LARGE SCALE GENOMIC DNA]</scope>
    <source>
        <strain evidence="10">CBS 568.67</strain>
    </source>
</reference>
<dbReference type="InterPro" id="IPR000246">
    <property type="entry name" value="Peptidase_T2"/>
</dbReference>
<proteinExistence type="inferred from homology"/>
<protein>
    <submittedName>
        <fullName evidence="10">Aste57867_8280 protein</fullName>
    </submittedName>
</protein>
<dbReference type="SUPFAM" id="SSF56235">
    <property type="entry name" value="N-terminal nucleophile aminohydrolases (Ntn hydrolases)"/>
    <property type="match status" value="1"/>
</dbReference>
<comment type="similarity">
    <text evidence="1">Belongs to the Ntn-hydrolase family.</text>
</comment>
<dbReference type="EMBL" id="VJMH01005097">
    <property type="protein sequence ID" value="KAF0701206.1"/>
    <property type="molecule type" value="Genomic_DNA"/>
</dbReference>
<evidence type="ECO:0000256" key="1">
    <source>
        <dbReference type="ARBA" id="ARBA00010872"/>
    </source>
</evidence>
<dbReference type="Proteomes" id="UP000332933">
    <property type="component" value="Unassembled WGS sequence"/>
</dbReference>
<feature type="region of interest" description="Disordered" evidence="8">
    <location>
        <begin position="164"/>
        <end position="188"/>
    </location>
</feature>
<organism evidence="10 11">
    <name type="scientific">Aphanomyces stellatus</name>
    <dbReference type="NCBI Taxonomy" id="120398"/>
    <lineage>
        <taxon>Eukaryota</taxon>
        <taxon>Sar</taxon>
        <taxon>Stramenopiles</taxon>
        <taxon>Oomycota</taxon>
        <taxon>Saprolegniomycetes</taxon>
        <taxon>Saprolegniales</taxon>
        <taxon>Verrucalvaceae</taxon>
        <taxon>Aphanomyces</taxon>
    </lineage>
</organism>
<dbReference type="OrthoDB" id="188713at2759"/>
<evidence type="ECO:0000256" key="3">
    <source>
        <dbReference type="ARBA" id="ARBA00022801"/>
    </source>
</evidence>
<evidence type="ECO:0000256" key="6">
    <source>
        <dbReference type="PIRSR" id="PIRSR600246-2"/>
    </source>
</evidence>
<dbReference type="GO" id="GO:0005737">
    <property type="term" value="C:cytoplasm"/>
    <property type="evidence" value="ECO:0007669"/>
    <property type="project" value="TreeGrafter"/>
</dbReference>
<keyword evidence="4" id="KW-0068">Autocatalytic cleavage</keyword>
<dbReference type="EMBL" id="CAADRA010005118">
    <property type="protein sequence ID" value="VFT85167.1"/>
    <property type="molecule type" value="Genomic_DNA"/>
</dbReference>
<sequence length="342" mass="36235">MTFLAAAREIVFGPPFVAPTSVVLNTWPFTNATNAAFRVLDTPGRSVLDAIEEGCNICEVEQCDFTVGYGGSPDSTGETTLDAMIMDGSDQSMGSVVYLRRVKDAIRVARKVMHHSSHSVLAGEGALSFAKMMGFKEESLSTPYSDKLFLQWQANQCQPNYFRNVRDQDKSCPPYEPLPPSPSSTDAASSDLAARGFINQGNHDTIGMVALSSTGHMAAGASSNGANHKITGRVGDAPLPGAGAYVDNEKGAAAATGDGDVMMRFLPSYQAVQDMGAGMHPQAACEKALRHIARKVPTFKGGMVCLNPRGEYGGAGHGWTFSYSVRTPTMATAQVVQVAPLA</sequence>
<gene>
    <name evidence="10" type="primary">Aste57867_8280</name>
    <name evidence="9" type="ORF">As57867_008249</name>
    <name evidence="10" type="ORF">ASTE57867_8280</name>
</gene>
<dbReference type="CDD" id="cd04513">
    <property type="entry name" value="Glycosylasparaginase"/>
    <property type="match status" value="1"/>
</dbReference>
<keyword evidence="3" id="KW-0378">Hydrolase</keyword>
<evidence type="ECO:0000256" key="7">
    <source>
        <dbReference type="PIRSR" id="PIRSR600246-3"/>
    </source>
</evidence>
<feature type="site" description="Cleavage; by autolysis" evidence="7">
    <location>
        <begin position="204"/>
        <end position="205"/>
    </location>
</feature>
<dbReference type="PANTHER" id="PTHR10188:SF6">
    <property type="entry name" value="N(4)-(BETA-N-ACETYLGLUCOSAMINYL)-L-ASPARAGINASE"/>
    <property type="match status" value="1"/>
</dbReference>
<dbReference type="Pfam" id="PF01112">
    <property type="entry name" value="Asparaginase_2"/>
    <property type="match status" value="1"/>
</dbReference>